<accession>A0A7K1LIZ1</accession>
<keyword evidence="2" id="KW-0472">Membrane</keyword>
<protein>
    <submittedName>
        <fullName evidence="3">Uncharacterized protein</fullName>
    </submittedName>
</protein>
<comment type="caution">
    <text evidence="3">The sequence shown here is derived from an EMBL/GenBank/DDBJ whole genome shotgun (WGS) entry which is preliminary data.</text>
</comment>
<keyword evidence="2" id="KW-0812">Transmembrane</keyword>
<dbReference type="EMBL" id="WOGT01000004">
    <property type="protein sequence ID" value="MUN55138.1"/>
    <property type="molecule type" value="Genomic_DNA"/>
</dbReference>
<keyword evidence="4" id="KW-1185">Reference proteome</keyword>
<name>A0A7K1LIZ1_9MICC</name>
<dbReference type="AlphaFoldDB" id="A0A7K1LIZ1"/>
<gene>
    <name evidence="3" type="ORF">GMA10_07925</name>
</gene>
<keyword evidence="2" id="KW-1133">Transmembrane helix</keyword>
<dbReference type="RefSeq" id="WP_129314611.1">
    <property type="nucleotide sequence ID" value="NZ_NOIQ01000002.1"/>
</dbReference>
<organism evidence="3 4">
    <name type="scientific">Rothia koreensis</name>
    <dbReference type="NCBI Taxonomy" id="592378"/>
    <lineage>
        <taxon>Bacteria</taxon>
        <taxon>Bacillati</taxon>
        <taxon>Actinomycetota</taxon>
        <taxon>Actinomycetes</taxon>
        <taxon>Micrococcales</taxon>
        <taxon>Micrococcaceae</taxon>
        <taxon>Rothia</taxon>
    </lineage>
</organism>
<proteinExistence type="predicted"/>
<sequence length="198" mass="20793">MSHSPAPEPNGARPGDVRGDLHLGRQVYGEEARKPRTGLIVTLSVGGAVLLALVIGGAFVVTGLLSGGKVDDAADFRAKVKQVGEDHDADQCSDVDDTVLASSFSSELFPEDTQIYLCSDVDLTDPAAVSSADEDTKLLVGAYSREESDMKSPMSQTVETVSADGRSQSWALESDHWAVVGNVGTSREAKKALGGDAW</sequence>
<feature type="region of interest" description="Disordered" evidence="1">
    <location>
        <begin position="1"/>
        <end position="20"/>
    </location>
</feature>
<feature type="transmembrane region" description="Helical" evidence="2">
    <location>
        <begin position="39"/>
        <end position="61"/>
    </location>
</feature>
<evidence type="ECO:0000313" key="3">
    <source>
        <dbReference type="EMBL" id="MUN55138.1"/>
    </source>
</evidence>
<evidence type="ECO:0000256" key="1">
    <source>
        <dbReference type="SAM" id="MobiDB-lite"/>
    </source>
</evidence>
<evidence type="ECO:0000313" key="4">
    <source>
        <dbReference type="Proteomes" id="UP000462152"/>
    </source>
</evidence>
<dbReference type="Proteomes" id="UP000462152">
    <property type="component" value="Unassembled WGS sequence"/>
</dbReference>
<dbReference type="OrthoDB" id="4878736at2"/>
<evidence type="ECO:0000256" key="2">
    <source>
        <dbReference type="SAM" id="Phobius"/>
    </source>
</evidence>
<reference evidence="3 4" key="1">
    <citation type="submission" date="2019-12" db="EMBL/GenBank/DDBJ databases">
        <authorList>
            <person name="Li J."/>
            <person name="Shi Y."/>
            <person name="Xu G."/>
            <person name="Xiao D."/>
            <person name="Ran X."/>
        </authorList>
    </citation>
    <scope>NUCLEOTIDE SEQUENCE [LARGE SCALE GENOMIC DNA]</scope>
    <source>
        <strain evidence="3 4">JCM 15915</strain>
    </source>
</reference>